<reference evidence="10" key="1">
    <citation type="submission" date="2014-09" db="EMBL/GenBank/DDBJ databases">
        <authorList>
            <person name="Illeghems K.G."/>
        </authorList>
    </citation>
    <scope>NUCLEOTIDE SEQUENCE [LARGE SCALE GENOMIC DNA]</scope>
    <source>
        <strain evidence="10">LMG 23848T</strain>
    </source>
</reference>
<dbReference type="InterPro" id="IPR026015">
    <property type="entry name" value="ATP_synth_OSCP/delta_N_sf"/>
</dbReference>
<evidence type="ECO:0000256" key="6">
    <source>
        <dbReference type="ARBA" id="ARBA00023196"/>
    </source>
</evidence>
<dbReference type="HAMAP" id="MF_01416">
    <property type="entry name" value="ATP_synth_delta_bact"/>
    <property type="match status" value="1"/>
</dbReference>
<dbReference type="STRING" id="431306.AGA_627"/>
<keyword evidence="3 8" id="KW-0375">Hydrogen ion transport</keyword>
<dbReference type="SUPFAM" id="SSF47928">
    <property type="entry name" value="N-terminal domain of the delta subunit of the F1F0-ATP synthase"/>
    <property type="match status" value="1"/>
</dbReference>
<evidence type="ECO:0000256" key="1">
    <source>
        <dbReference type="ARBA" id="ARBA00004370"/>
    </source>
</evidence>
<dbReference type="Pfam" id="PF00213">
    <property type="entry name" value="OSCP"/>
    <property type="match status" value="1"/>
</dbReference>
<dbReference type="InterPro" id="IPR020781">
    <property type="entry name" value="ATPase_OSCP/d_CS"/>
</dbReference>
<keyword evidence="8" id="KW-1003">Cell membrane</keyword>
<keyword evidence="6 8" id="KW-0139">CF(1)</keyword>
<evidence type="ECO:0000256" key="5">
    <source>
        <dbReference type="ARBA" id="ARBA00023136"/>
    </source>
</evidence>
<protein>
    <recommendedName>
        <fullName evidence="8">ATP synthase subunit delta</fullName>
    </recommendedName>
    <alternativeName>
        <fullName evidence="8">ATP synthase F(1) sector subunit delta</fullName>
    </alternativeName>
    <alternativeName>
        <fullName evidence="8">F-type ATPase subunit delta</fullName>
        <shortName evidence="8">F-ATPase subunit delta</shortName>
    </alternativeName>
</protein>
<dbReference type="NCBIfam" id="TIGR01145">
    <property type="entry name" value="ATP_synt_delta"/>
    <property type="match status" value="1"/>
</dbReference>
<dbReference type="EMBL" id="LN609302">
    <property type="protein sequence ID" value="CEF54180.1"/>
    <property type="molecule type" value="Genomic_DNA"/>
</dbReference>
<dbReference type="Proteomes" id="UP000068250">
    <property type="component" value="Chromosome I"/>
</dbReference>
<evidence type="ECO:0000256" key="2">
    <source>
        <dbReference type="ARBA" id="ARBA00022448"/>
    </source>
</evidence>
<dbReference type="GO" id="GO:0005886">
    <property type="term" value="C:plasma membrane"/>
    <property type="evidence" value="ECO:0007669"/>
    <property type="project" value="UniProtKB-SubCell"/>
</dbReference>
<dbReference type="GO" id="GO:0046933">
    <property type="term" value="F:proton-transporting ATP synthase activity, rotational mechanism"/>
    <property type="evidence" value="ECO:0007669"/>
    <property type="project" value="UniProtKB-UniRule"/>
</dbReference>
<dbReference type="PATRIC" id="fig|431306.5.peg.605"/>
<dbReference type="Gene3D" id="1.10.520.20">
    <property type="entry name" value="N-terminal domain of the delta subunit of the F1F0-ATP synthase"/>
    <property type="match status" value="1"/>
</dbReference>
<dbReference type="PRINTS" id="PR00125">
    <property type="entry name" value="ATPASEDELTA"/>
</dbReference>
<evidence type="ECO:0000256" key="8">
    <source>
        <dbReference type="HAMAP-Rule" id="MF_01416"/>
    </source>
</evidence>
<comment type="subcellular location">
    <subcellularLocation>
        <location evidence="8">Cell membrane</location>
        <topology evidence="8">Peripheral membrane protein</topology>
    </subcellularLocation>
    <subcellularLocation>
        <location evidence="1">Membrane</location>
    </subcellularLocation>
</comment>
<dbReference type="GO" id="GO:0045259">
    <property type="term" value="C:proton-transporting ATP synthase complex"/>
    <property type="evidence" value="ECO:0007669"/>
    <property type="project" value="UniProtKB-KW"/>
</dbReference>
<dbReference type="GO" id="GO:0016787">
    <property type="term" value="F:hydrolase activity"/>
    <property type="evidence" value="ECO:0007669"/>
    <property type="project" value="UniProtKB-KW"/>
</dbReference>
<dbReference type="AlphaFoldDB" id="A0A0U5F0K9"/>
<sequence>MLEAAPTGAIKSGFIVWWSGLHRCQCGMPARTEGKNQRVVASGVTTAQPVAFAANGLEGRYAIALYDLAAEQRQLDTVLDEGGALARLIDESAPLRTVLEDRRLDILVSRKAVLAVLEAQGFGQILRNFVGVVADNRRLPVLRRILAALDALAVARRGEVVAEVSSAVALTAEQRTQLQARLAEAGYSRINIRERVDSSLLGGLVVRVGAKLYDASLKTRLFRLHYAMKGAA</sequence>
<keyword evidence="9" id="KW-0378">Hydrolase</keyword>
<evidence type="ECO:0000256" key="3">
    <source>
        <dbReference type="ARBA" id="ARBA00022781"/>
    </source>
</evidence>
<dbReference type="PROSITE" id="PS00389">
    <property type="entry name" value="ATPASE_DELTA"/>
    <property type="match status" value="1"/>
</dbReference>
<evidence type="ECO:0000313" key="10">
    <source>
        <dbReference type="Proteomes" id="UP000068250"/>
    </source>
</evidence>
<evidence type="ECO:0000313" key="9">
    <source>
        <dbReference type="EMBL" id="CEF54180.1"/>
    </source>
</evidence>
<evidence type="ECO:0000256" key="4">
    <source>
        <dbReference type="ARBA" id="ARBA00023065"/>
    </source>
</evidence>
<gene>
    <name evidence="8 9" type="primary">atpH</name>
    <name evidence="9" type="ORF">AGA_627</name>
</gene>
<comment type="similarity">
    <text evidence="8">Belongs to the ATPase delta chain family.</text>
</comment>
<comment type="function">
    <text evidence="8">F(1)F(0) ATP synthase produces ATP from ADP in the presence of a proton or sodium gradient. F-type ATPases consist of two structural domains, F(1) containing the extramembraneous catalytic core and F(0) containing the membrane proton channel, linked together by a central stalk and a peripheral stalk. During catalysis, ATP synthesis in the catalytic domain of F(1) is coupled via a rotary mechanism of the central stalk subunits to proton translocation.</text>
</comment>
<keyword evidence="4 8" id="KW-0406">Ion transport</keyword>
<dbReference type="InterPro" id="IPR000711">
    <property type="entry name" value="ATPase_OSCP/dsu"/>
</dbReference>
<comment type="function">
    <text evidence="8">This protein is part of the stalk that links CF(0) to CF(1). It either transmits conformational changes from CF(0) to CF(1) or is implicated in proton conduction.</text>
</comment>
<proteinExistence type="inferred from homology"/>
<dbReference type="PANTHER" id="PTHR11910">
    <property type="entry name" value="ATP SYNTHASE DELTA CHAIN"/>
    <property type="match status" value="1"/>
</dbReference>
<keyword evidence="2 8" id="KW-0813">Transport</keyword>
<keyword evidence="7 8" id="KW-0066">ATP synthesis</keyword>
<name>A0A0U5F0K9_9PROT</name>
<evidence type="ECO:0000256" key="7">
    <source>
        <dbReference type="ARBA" id="ARBA00023310"/>
    </source>
</evidence>
<accession>A0A0U5F0K9</accession>
<keyword evidence="5 8" id="KW-0472">Membrane</keyword>
<organism evidence="9 10">
    <name type="scientific">Acetobacter ghanensis</name>
    <dbReference type="NCBI Taxonomy" id="431306"/>
    <lineage>
        <taxon>Bacteria</taxon>
        <taxon>Pseudomonadati</taxon>
        <taxon>Pseudomonadota</taxon>
        <taxon>Alphaproteobacteria</taxon>
        <taxon>Acetobacterales</taxon>
        <taxon>Acetobacteraceae</taxon>
        <taxon>Acetobacter</taxon>
    </lineage>
</organism>